<comment type="caution">
    <text evidence="8">The sequence shown here is derived from an EMBL/GenBank/DDBJ whole genome shotgun (WGS) entry which is preliminary data.</text>
</comment>
<dbReference type="PANTHER" id="PTHR32322">
    <property type="entry name" value="INNER MEMBRANE TRANSPORTER"/>
    <property type="match status" value="1"/>
</dbReference>
<dbReference type="Pfam" id="PF00892">
    <property type="entry name" value="EamA"/>
    <property type="match status" value="2"/>
</dbReference>
<dbReference type="InterPro" id="IPR050638">
    <property type="entry name" value="AA-Vitamin_Transporters"/>
</dbReference>
<feature type="transmembrane region" description="Helical" evidence="6">
    <location>
        <begin position="100"/>
        <end position="118"/>
    </location>
</feature>
<name>A0ABW4JAQ1_9BACL</name>
<dbReference type="RefSeq" id="WP_377940654.1">
    <property type="nucleotide sequence ID" value="NZ_JBHUCX010000004.1"/>
</dbReference>
<evidence type="ECO:0000256" key="4">
    <source>
        <dbReference type="ARBA" id="ARBA00022989"/>
    </source>
</evidence>
<evidence type="ECO:0000259" key="7">
    <source>
        <dbReference type="Pfam" id="PF00892"/>
    </source>
</evidence>
<evidence type="ECO:0000313" key="9">
    <source>
        <dbReference type="Proteomes" id="UP001597079"/>
    </source>
</evidence>
<feature type="domain" description="EamA" evidence="7">
    <location>
        <begin position="15"/>
        <end position="140"/>
    </location>
</feature>
<keyword evidence="4 6" id="KW-1133">Transmembrane helix</keyword>
<evidence type="ECO:0000256" key="6">
    <source>
        <dbReference type="SAM" id="Phobius"/>
    </source>
</evidence>
<reference evidence="9" key="1">
    <citation type="journal article" date="2019" name="Int. J. Syst. Evol. Microbiol.">
        <title>The Global Catalogue of Microorganisms (GCM) 10K type strain sequencing project: providing services to taxonomists for standard genome sequencing and annotation.</title>
        <authorList>
            <consortium name="The Broad Institute Genomics Platform"/>
            <consortium name="The Broad Institute Genome Sequencing Center for Infectious Disease"/>
            <person name="Wu L."/>
            <person name="Ma J."/>
        </authorList>
    </citation>
    <scope>NUCLEOTIDE SEQUENCE [LARGE SCALE GENOMIC DNA]</scope>
    <source>
        <strain evidence="9">CGMCC 1.12286</strain>
    </source>
</reference>
<keyword evidence="9" id="KW-1185">Reference proteome</keyword>
<feature type="domain" description="EamA" evidence="7">
    <location>
        <begin position="153"/>
        <end position="287"/>
    </location>
</feature>
<comment type="subcellular location">
    <subcellularLocation>
        <location evidence="1">Endomembrane system</location>
        <topology evidence="1">Multi-pass membrane protein</topology>
    </subcellularLocation>
</comment>
<dbReference type="SUPFAM" id="SSF103481">
    <property type="entry name" value="Multidrug resistance efflux transporter EmrE"/>
    <property type="match status" value="2"/>
</dbReference>
<accession>A0ABW4JAQ1</accession>
<comment type="similarity">
    <text evidence="2">Belongs to the EamA transporter family.</text>
</comment>
<dbReference type="EMBL" id="JBHUCX010000004">
    <property type="protein sequence ID" value="MFD1673292.1"/>
    <property type="molecule type" value="Genomic_DNA"/>
</dbReference>
<protein>
    <submittedName>
        <fullName evidence="8">DMT family transporter</fullName>
    </submittedName>
</protein>
<feature type="transmembrane region" description="Helical" evidence="6">
    <location>
        <begin position="152"/>
        <end position="171"/>
    </location>
</feature>
<dbReference type="InterPro" id="IPR037185">
    <property type="entry name" value="EmrE-like"/>
</dbReference>
<dbReference type="Proteomes" id="UP001597079">
    <property type="component" value="Unassembled WGS sequence"/>
</dbReference>
<feature type="transmembrane region" description="Helical" evidence="6">
    <location>
        <begin position="270"/>
        <end position="289"/>
    </location>
</feature>
<feature type="transmembrane region" description="Helical" evidence="6">
    <location>
        <begin position="35"/>
        <end position="56"/>
    </location>
</feature>
<feature type="transmembrane region" description="Helical" evidence="6">
    <location>
        <begin position="215"/>
        <end position="237"/>
    </location>
</feature>
<dbReference type="InterPro" id="IPR000620">
    <property type="entry name" value="EamA_dom"/>
</dbReference>
<keyword evidence="3 6" id="KW-0812">Transmembrane</keyword>
<feature type="transmembrane region" description="Helical" evidence="6">
    <location>
        <begin position="183"/>
        <end position="203"/>
    </location>
</feature>
<gene>
    <name evidence="8" type="ORF">ACFSB2_00965</name>
</gene>
<proteinExistence type="inferred from homology"/>
<keyword evidence="5 6" id="KW-0472">Membrane</keyword>
<evidence type="ECO:0000256" key="5">
    <source>
        <dbReference type="ARBA" id="ARBA00023136"/>
    </source>
</evidence>
<feature type="transmembrane region" description="Helical" evidence="6">
    <location>
        <begin position="68"/>
        <end position="88"/>
    </location>
</feature>
<dbReference type="Gene3D" id="1.10.3730.20">
    <property type="match status" value="1"/>
</dbReference>
<organism evidence="8 9">
    <name type="scientific">Alicyclobacillus fodiniaquatilis</name>
    <dbReference type="NCBI Taxonomy" id="1661150"/>
    <lineage>
        <taxon>Bacteria</taxon>
        <taxon>Bacillati</taxon>
        <taxon>Bacillota</taxon>
        <taxon>Bacilli</taxon>
        <taxon>Bacillales</taxon>
        <taxon>Alicyclobacillaceae</taxon>
        <taxon>Alicyclobacillus</taxon>
    </lineage>
</organism>
<evidence type="ECO:0000256" key="2">
    <source>
        <dbReference type="ARBA" id="ARBA00007362"/>
    </source>
</evidence>
<feature type="transmembrane region" description="Helical" evidence="6">
    <location>
        <begin position="9"/>
        <end position="29"/>
    </location>
</feature>
<sequence>MQNAPTSQPIIFTSLLIGLIAVSFSAIFIEWSNAPAAIIGMYRLWMSVILFLPLAWKKRREFRQLSGKDILLLLLSGCFLGLHFLFWIQSLKETSVASSLIIISLEPMFVLIGAVLCFHERVKLRPVLCMAIAILGCALVASADFGQGGHHFYGDFLSFIGTMAVSVYMLAGQRVRKTVSGTTYNVLVFFIAGFVLFIFNVATRTSLVAYNGRNWLLFALLAVVSTVLGHGLFNWLLNSVSATTVAMTILGEPIGAIILAYFLLGQPIDVIQALGGGICLVSVFWFLRLKQSNDTNHKHYPPGEETQPA</sequence>
<feature type="transmembrane region" description="Helical" evidence="6">
    <location>
        <begin position="127"/>
        <end position="146"/>
    </location>
</feature>
<feature type="transmembrane region" description="Helical" evidence="6">
    <location>
        <begin position="244"/>
        <end position="264"/>
    </location>
</feature>
<evidence type="ECO:0000256" key="1">
    <source>
        <dbReference type="ARBA" id="ARBA00004127"/>
    </source>
</evidence>
<evidence type="ECO:0000313" key="8">
    <source>
        <dbReference type="EMBL" id="MFD1673292.1"/>
    </source>
</evidence>
<dbReference type="PANTHER" id="PTHR32322:SF2">
    <property type="entry name" value="EAMA DOMAIN-CONTAINING PROTEIN"/>
    <property type="match status" value="1"/>
</dbReference>
<evidence type="ECO:0000256" key="3">
    <source>
        <dbReference type="ARBA" id="ARBA00022692"/>
    </source>
</evidence>